<dbReference type="AlphaFoldDB" id="A0A3Q2DSG0"/>
<keyword evidence="2" id="KW-1185">Reference proteome</keyword>
<reference evidence="1" key="2">
    <citation type="submission" date="2025-09" db="UniProtKB">
        <authorList>
            <consortium name="Ensembl"/>
        </authorList>
    </citation>
    <scope>IDENTIFICATION</scope>
</reference>
<proteinExistence type="predicted"/>
<protein>
    <submittedName>
        <fullName evidence="1">Uncharacterized protein</fullName>
    </submittedName>
</protein>
<name>A0A3Q2DSG0_CYPVA</name>
<sequence>CMLGNEGGNIYPMRKNIYPMLKHIYPMLKHIYPMRKNIYPMRKNIYLMLKHIYPMLKHIYPMQKNIYPMLKHIYPMPELQPVGFIFIFIVFPSGADRLEVNKGFLLCLFGSCPTFSFSSLHFPNSPPPLSVISLHQLSSLMANELKS</sequence>
<reference evidence="1" key="1">
    <citation type="submission" date="2025-08" db="UniProtKB">
        <authorList>
            <consortium name="Ensembl"/>
        </authorList>
    </citation>
    <scope>IDENTIFICATION</scope>
</reference>
<accession>A0A3Q2DSG0</accession>
<evidence type="ECO:0000313" key="2">
    <source>
        <dbReference type="Proteomes" id="UP000265020"/>
    </source>
</evidence>
<dbReference type="Proteomes" id="UP000265020">
    <property type="component" value="Unassembled WGS sequence"/>
</dbReference>
<evidence type="ECO:0000313" key="1">
    <source>
        <dbReference type="Ensembl" id="ENSCVAP00000022527.1"/>
    </source>
</evidence>
<organism evidence="1 2">
    <name type="scientific">Cyprinodon variegatus</name>
    <name type="common">Sheepshead minnow</name>
    <dbReference type="NCBI Taxonomy" id="28743"/>
    <lineage>
        <taxon>Eukaryota</taxon>
        <taxon>Metazoa</taxon>
        <taxon>Chordata</taxon>
        <taxon>Craniata</taxon>
        <taxon>Vertebrata</taxon>
        <taxon>Euteleostomi</taxon>
        <taxon>Actinopterygii</taxon>
        <taxon>Neopterygii</taxon>
        <taxon>Teleostei</taxon>
        <taxon>Neoteleostei</taxon>
        <taxon>Acanthomorphata</taxon>
        <taxon>Ovalentaria</taxon>
        <taxon>Atherinomorphae</taxon>
        <taxon>Cyprinodontiformes</taxon>
        <taxon>Cyprinodontidae</taxon>
        <taxon>Cyprinodon</taxon>
    </lineage>
</organism>
<dbReference type="Ensembl" id="ENSCVAT00000009067.1">
    <property type="protein sequence ID" value="ENSCVAP00000022527.1"/>
    <property type="gene ID" value="ENSCVAG00000005284.1"/>
</dbReference>